<dbReference type="Pfam" id="PF09830">
    <property type="entry name" value="ATP_transf"/>
    <property type="match status" value="1"/>
</dbReference>
<organism evidence="3 4">
    <name type="scientific">Aspergillus granulosus</name>
    <dbReference type="NCBI Taxonomy" id="176169"/>
    <lineage>
        <taxon>Eukaryota</taxon>
        <taxon>Fungi</taxon>
        <taxon>Dikarya</taxon>
        <taxon>Ascomycota</taxon>
        <taxon>Pezizomycotina</taxon>
        <taxon>Eurotiomycetes</taxon>
        <taxon>Eurotiomycetidae</taxon>
        <taxon>Eurotiales</taxon>
        <taxon>Aspergillaceae</taxon>
        <taxon>Aspergillus</taxon>
        <taxon>Aspergillus subgen. Nidulantes</taxon>
    </lineage>
</organism>
<keyword evidence="3" id="KW-0548">Nucleotidyltransferase</keyword>
<reference evidence="3 4" key="1">
    <citation type="submission" date="2024-07" db="EMBL/GenBank/DDBJ databases">
        <title>Section-level genome sequencing and comparative genomics of Aspergillus sections Usti and Cavernicolus.</title>
        <authorList>
            <consortium name="Lawrence Berkeley National Laboratory"/>
            <person name="Nybo J.L."/>
            <person name="Vesth T.C."/>
            <person name="Theobald S."/>
            <person name="Frisvad J.C."/>
            <person name="Larsen T.O."/>
            <person name="Kjaerboelling I."/>
            <person name="Rothschild-Mancinelli K."/>
            <person name="Lyhne E.K."/>
            <person name="Kogle M.E."/>
            <person name="Barry K."/>
            <person name="Clum A."/>
            <person name="Na H."/>
            <person name="Ledsgaard L."/>
            <person name="Lin J."/>
            <person name="Lipzen A."/>
            <person name="Kuo A."/>
            <person name="Riley R."/>
            <person name="Mondo S."/>
            <person name="Labutti K."/>
            <person name="Haridas S."/>
            <person name="Pangalinan J."/>
            <person name="Salamov A.A."/>
            <person name="Simmons B.A."/>
            <person name="Magnuson J.K."/>
            <person name="Chen J."/>
            <person name="Drula E."/>
            <person name="Henrissat B."/>
            <person name="Wiebenga A."/>
            <person name="Lubbers R.J."/>
            <person name="Gomes A.C."/>
            <person name="Makela M.R."/>
            <person name="Stajich J."/>
            <person name="Grigoriev I.V."/>
            <person name="Mortensen U.H."/>
            <person name="De Vries R.P."/>
            <person name="Baker S.E."/>
            <person name="Andersen M.R."/>
        </authorList>
    </citation>
    <scope>NUCLEOTIDE SEQUENCE [LARGE SCALE GENOMIC DNA]</scope>
    <source>
        <strain evidence="3 4">CBS 588.65</strain>
    </source>
</reference>
<dbReference type="InterPro" id="IPR043171">
    <property type="entry name" value="Ap4A_phos1/2-like"/>
</dbReference>
<dbReference type="EMBL" id="JBFXLT010000061">
    <property type="protein sequence ID" value="KAL2811207.1"/>
    <property type="molecule type" value="Genomic_DNA"/>
</dbReference>
<feature type="domain" description="ATP adenylyltransferase C-terminal" evidence="1">
    <location>
        <begin position="207"/>
        <end position="317"/>
    </location>
</feature>
<sequence length="319" mass="35505">MSEPAGDMKPLLSNRTIPRSQLLPTMASPLGYESILSTFDELVAKKAIFYAPRKTIQFEDTGFVLELHISTSLSKKPQSGEPVSGCEDHQAEKPECFGPGSDIGYGDPGLLLATIRDTHLLVVNKFCMFRPQLLLLTCDSYRRQRDPLELDDLSAACTVMSDLSARPQFVIYNCGPVAGASRQHKHLQVLPRPPRLFPDERGFESSSVPFRYFLQYLDGVDIGTSDGHEKLFEIYKRLLVEAKQAVGIDPESKDHFPHNVALVKEWIIVIPRQKIDVEGITANAAGMLGSVWLTSNEQLEQWKQVGPRKVLAGLGFPNL</sequence>
<evidence type="ECO:0000259" key="1">
    <source>
        <dbReference type="Pfam" id="PF09830"/>
    </source>
</evidence>
<evidence type="ECO:0000259" key="2">
    <source>
        <dbReference type="Pfam" id="PF19327"/>
    </source>
</evidence>
<dbReference type="Pfam" id="PF19327">
    <property type="entry name" value="Ap4A_phos_N"/>
    <property type="match status" value="1"/>
</dbReference>
<dbReference type="Proteomes" id="UP001610334">
    <property type="component" value="Unassembled WGS sequence"/>
</dbReference>
<dbReference type="Gene3D" id="3.30.428.70">
    <property type="match status" value="1"/>
</dbReference>
<keyword evidence="3" id="KW-0808">Transferase</keyword>
<gene>
    <name evidence="3" type="ORF">BJX63DRAFT_399895</name>
</gene>
<dbReference type="InterPro" id="IPR009163">
    <property type="entry name" value="Ap4A_phos1/2"/>
</dbReference>
<comment type="caution">
    <text evidence="3">The sequence shown here is derived from an EMBL/GenBank/DDBJ whole genome shotgun (WGS) entry which is preliminary data.</text>
</comment>
<dbReference type="PANTHER" id="PTHR38420">
    <property type="entry name" value="AP-4-A PHOSPHORYLASE II"/>
    <property type="match status" value="1"/>
</dbReference>
<accession>A0ABR4H6W3</accession>
<dbReference type="PANTHER" id="PTHR38420:SF1">
    <property type="entry name" value="PUTATIVE (AFU_ORTHOLOGUE AFUA_5G14690)-RELATED"/>
    <property type="match status" value="1"/>
</dbReference>
<name>A0ABR4H6W3_9EURO</name>
<protein>
    <submittedName>
        <fullName evidence="3">ATP adenylyltransferase-domain-containing protein</fullName>
    </submittedName>
</protein>
<dbReference type="InterPro" id="IPR036265">
    <property type="entry name" value="HIT-like_sf"/>
</dbReference>
<feature type="domain" description="Ap4A phosphorylase 1/2 N-terminal" evidence="2">
    <location>
        <begin position="107"/>
        <end position="193"/>
    </location>
</feature>
<evidence type="ECO:0000313" key="4">
    <source>
        <dbReference type="Proteomes" id="UP001610334"/>
    </source>
</evidence>
<dbReference type="SUPFAM" id="SSF54197">
    <property type="entry name" value="HIT-like"/>
    <property type="match status" value="1"/>
</dbReference>
<keyword evidence="4" id="KW-1185">Reference proteome</keyword>
<dbReference type="InterPro" id="IPR045759">
    <property type="entry name" value="Ap4A_phos1/2_N"/>
</dbReference>
<dbReference type="GO" id="GO:0016779">
    <property type="term" value="F:nucleotidyltransferase activity"/>
    <property type="evidence" value="ECO:0007669"/>
    <property type="project" value="UniProtKB-KW"/>
</dbReference>
<dbReference type="InterPro" id="IPR019200">
    <property type="entry name" value="ATP_adenylylTrfase_C"/>
</dbReference>
<evidence type="ECO:0000313" key="3">
    <source>
        <dbReference type="EMBL" id="KAL2811207.1"/>
    </source>
</evidence>
<proteinExistence type="predicted"/>